<accession>A0A0U0ZNC3</accession>
<name>A0A0U0ZNC3_9MYCO</name>
<dbReference type="EMBL" id="CSWP01000004">
    <property type="protein sequence ID" value="CPV52286.1"/>
    <property type="molecule type" value="Genomic_DNA"/>
</dbReference>
<evidence type="ECO:0000313" key="1">
    <source>
        <dbReference type="EMBL" id="CPV52286.1"/>
    </source>
</evidence>
<protein>
    <submittedName>
        <fullName evidence="1">Uncharacterized protein</fullName>
    </submittedName>
</protein>
<dbReference type="Proteomes" id="UP000045782">
    <property type="component" value="Unassembled WGS sequence"/>
</dbReference>
<gene>
    <name evidence="1" type="ORF">ERS075579_02369</name>
</gene>
<sequence>MIIVAGLRLDATVVKASAMMLYVVGFAFTVFAGVDGVRLAVVLIVGIAATILHYWPRREGFDRISIAVCVGLILAFALDAWSTWVIDHAPAHGIGIGVARLVAWLLSVAGILAFPRSLVDRDSEPEG</sequence>
<dbReference type="AlphaFoldDB" id="A0A0U0ZNC3"/>
<dbReference type="RefSeq" id="WP_016892794.1">
    <property type="nucleotide sequence ID" value="NZ_CSWP01000004.1"/>
</dbReference>
<organism evidence="1 2">
    <name type="scientific">Mycobacteroides abscessus</name>
    <dbReference type="NCBI Taxonomy" id="36809"/>
    <lineage>
        <taxon>Bacteria</taxon>
        <taxon>Bacillati</taxon>
        <taxon>Actinomycetota</taxon>
        <taxon>Actinomycetes</taxon>
        <taxon>Mycobacteriales</taxon>
        <taxon>Mycobacteriaceae</taxon>
        <taxon>Mycobacteroides</taxon>
    </lineage>
</organism>
<evidence type="ECO:0000313" key="2">
    <source>
        <dbReference type="Proteomes" id="UP000045782"/>
    </source>
</evidence>
<reference evidence="1 2" key="1">
    <citation type="submission" date="2015-03" db="EMBL/GenBank/DDBJ databases">
        <authorList>
            <person name="Murphy D."/>
        </authorList>
    </citation>
    <scope>NUCLEOTIDE SEQUENCE [LARGE SCALE GENOMIC DNA]</scope>
    <source>
        <strain evidence="1 2">PAP088</strain>
    </source>
</reference>
<proteinExistence type="predicted"/>